<protein>
    <submittedName>
        <fullName evidence="1">Uncharacterized protein</fullName>
    </submittedName>
</protein>
<evidence type="ECO:0000313" key="2">
    <source>
        <dbReference type="Proteomes" id="UP001151752"/>
    </source>
</evidence>
<dbReference type="Proteomes" id="UP001151752">
    <property type="component" value="Chromosome 12"/>
</dbReference>
<accession>A0A9Q1AAP6</accession>
<organism evidence="1 2">
    <name type="scientific">Salix koriyanagi</name>
    <dbReference type="NCBI Taxonomy" id="2511006"/>
    <lineage>
        <taxon>Eukaryota</taxon>
        <taxon>Viridiplantae</taxon>
        <taxon>Streptophyta</taxon>
        <taxon>Embryophyta</taxon>
        <taxon>Tracheophyta</taxon>
        <taxon>Spermatophyta</taxon>
        <taxon>Magnoliopsida</taxon>
        <taxon>eudicotyledons</taxon>
        <taxon>Gunneridae</taxon>
        <taxon>Pentapetalae</taxon>
        <taxon>rosids</taxon>
        <taxon>fabids</taxon>
        <taxon>Malpighiales</taxon>
        <taxon>Salicaceae</taxon>
        <taxon>Saliceae</taxon>
        <taxon>Salix</taxon>
    </lineage>
</organism>
<proteinExistence type="predicted"/>
<reference evidence="1" key="2">
    <citation type="journal article" date="2023" name="Int. J. Mol. Sci.">
        <title>De Novo Assembly and Annotation of 11 Diverse Shrub Willow (Salix) Genomes Reveals Novel Gene Organization in Sex-Linked Regions.</title>
        <authorList>
            <person name="Hyden B."/>
            <person name="Feng K."/>
            <person name="Yates T.B."/>
            <person name="Jawdy S."/>
            <person name="Cereghino C."/>
            <person name="Smart L.B."/>
            <person name="Muchero W."/>
        </authorList>
    </citation>
    <scope>NUCLEOTIDE SEQUENCE</scope>
    <source>
        <tissue evidence="1">Shoot tip</tissue>
    </source>
</reference>
<evidence type="ECO:0000313" key="1">
    <source>
        <dbReference type="EMBL" id="KAJ6764099.1"/>
    </source>
</evidence>
<reference evidence="1" key="1">
    <citation type="submission" date="2022-11" db="EMBL/GenBank/DDBJ databases">
        <authorList>
            <person name="Hyden B.L."/>
            <person name="Feng K."/>
            <person name="Yates T."/>
            <person name="Jawdy S."/>
            <person name="Smart L.B."/>
            <person name="Muchero W."/>
        </authorList>
    </citation>
    <scope>NUCLEOTIDE SEQUENCE</scope>
    <source>
        <tissue evidence="1">Shoot tip</tissue>
    </source>
</reference>
<comment type="caution">
    <text evidence="1">The sequence shown here is derived from an EMBL/GenBank/DDBJ whole genome shotgun (WGS) entry which is preliminary data.</text>
</comment>
<name>A0A9Q1AAP6_9ROSI</name>
<dbReference type="AlphaFoldDB" id="A0A9Q1AAP6"/>
<gene>
    <name evidence="1" type="ORF">OIU74_023054</name>
</gene>
<dbReference type="EMBL" id="JAPFFM010000004">
    <property type="protein sequence ID" value="KAJ6764099.1"/>
    <property type="molecule type" value="Genomic_DNA"/>
</dbReference>
<sequence length="126" mass="14594">MMQIQIGNGADTHLWHDPWLTDGLRLIEDQDPSDLYPEELPWNAMVSSIITNNNWNLPDILHRWRGRIGQPNMDENDHSTAEKSEEILSTIRLKLASVEDRHTITNEVLAQWGIDLQRDSGLREEN</sequence>
<keyword evidence="2" id="KW-1185">Reference proteome</keyword>